<gene>
    <name evidence="2" type="ORF">GIJ97_17955</name>
</gene>
<protein>
    <recommendedName>
        <fullName evidence="1">Glycosyltransferase 2-like domain-containing protein</fullName>
    </recommendedName>
</protein>
<comment type="caution">
    <text evidence="2">The sequence shown here is derived from an EMBL/GenBank/DDBJ whole genome shotgun (WGS) entry which is preliminary data.</text>
</comment>
<dbReference type="PANTHER" id="PTHR22916">
    <property type="entry name" value="GLYCOSYLTRANSFERASE"/>
    <property type="match status" value="1"/>
</dbReference>
<dbReference type="Gene3D" id="3.90.550.10">
    <property type="entry name" value="Spore Coat Polysaccharide Biosynthesis Protein SpsA, Chain A"/>
    <property type="match status" value="1"/>
</dbReference>
<dbReference type="Pfam" id="PF00535">
    <property type="entry name" value="Glycos_transf_2"/>
    <property type="match status" value="1"/>
</dbReference>
<dbReference type="InterPro" id="IPR001173">
    <property type="entry name" value="Glyco_trans_2-like"/>
</dbReference>
<name>A0A796CWY5_ECOLX</name>
<organism evidence="2">
    <name type="scientific">Escherichia coli</name>
    <dbReference type="NCBI Taxonomy" id="562"/>
    <lineage>
        <taxon>Bacteria</taxon>
        <taxon>Pseudomonadati</taxon>
        <taxon>Pseudomonadota</taxon>
        <taxon>Gammaproteobacteria</taxon>
        <taxon>Enterobacterales</taxon>
        <taxon>Enterobacteriaceae</taxon>
        <taxon>Escherichia</taxon>
    </lineage>
</organism>
<dbReference type="InterPro" id="IPR029044">
    <property type="entry name" value="Nucleotide-diphossugar_trans"/>
</dbReference>
<reference evidence="2" key="1">
    <citation type="journal article" date="2018" name="Genome Biol.">
        <title>SKESA: strategic k-mer extension for scrupulous assemblies.</title>
        <authorList>
            <person name="Souvorov A."/>
            <person name="Agarwala R."/>
            <person name="Lipman D.J."/>
        </authorList>
    </citation>
    <scope>NUCLEOTIDE SEQUENCE</scope>
    <source>
        <strain evidence="2">EC00688</strain>
    </source>
</reference>
<dbReference type="AlphaFoldDB" id="A0A796CWY5"/>
<sequence length="290" mass="34048">MISIIITVFNRQETIEAAIESCLTQDFSDYEVVIVDDGSTDQSSDKIKKYIGGKVRYFYQNNQGAAAAKNRGVKEARYEYITFLDSDDVFYSSNVLSRIFSTFDCNPDFICADRILIRKRECDTVSLNKQICSDSDFYKNMILSPLNYAGHNPYVFRKKMFLQIGGFDVNSKWGDALIFWRRFFKHHPKTIVIKEVGYIYNQVNNDSISRKRNSEYYLKALDVIYRCYLENKKDVFAIKGEKNWELIMFYYAIKAKSMAKSIEMFMILCSGRFYFIPKALKYLFFTKVMK</sequence>
<accession>A0A796CWY5</accession>
<feature type="domain" description="Glycosyltransferase 2-like" evidence="1">
    <location>
        <begin position="3"/>
        <end position="118"/>
    </location>
</feature>
<dbReference type="SUPFAM" id="SSF53448">
    <property type="entry name" value="Nucleotide-diphospho-sugar transferases"/>
    <property type="match status" value="1"/>
</dbReference>
<reference evidence="2" key="2">
    <citation type="submission" date="2019-11" db="EMBL/GenBank/DDBJ databases">
        <authorList>
            <consortium name="NCBI Pathogen Detection Project"/>
        </authorList>
    </citation>
    <scope>NUCLEOTIDE SEQUENCE</scope>
    <source>
        <strain evidence="2">EC00688</strain>
    </source>
</reference>
<dbReference type="GO" id="GO:0016758">
    <property type="term" value="F:hexosyltransferase activity"/>
    <property type="evidence" value="ECO:0007669"/>
    <property type="project" value="UniProtKB-ARBA"/>
</dbReference>
<evidence type="ECO:0000313" key="2">
    <source>
        <dbReference type="EMBL" id="HAH2393786.1"/>
    </source>
</evidence>
<proteinExistence type="predicted"/>
<dbReference type="RefSeq" id="WP_053900194.1">
    <property type="nucleotide sequence ID" value="NZ_CP074019.1"/>
</dbReference>
<dbReference type="EMBL" id="DABATB010000034">
    <property type="protein sequence ID" value="HAH2393786.1"/>
    <property type="molecule type" value="Genomic_DNA"/>
</dbReference>
<evidence type="ECO:0000259" key="1">
    <source>
        <dbReference type="Pfam" id="PF00535"/>
    </source>
</evidence>
<dbReference type="PANTHER" id="PTHR22916:SF3">
    <property type="entry name" value="UDP-GLCNAC:BETAGAL BETA-1,3-N-ACETYLGLUCOSAMINYLTRANSFERASE-LIKE PROTEIN 1"/>
    <property type="match status" value="1"/>
</dbReference>
<dbReference type="CDD" id="cd00761">
    <property type="entry name" value="Glyco_tranf_GTA_type"/>
    <property type="match status" value="1"/>
</dbReference>